<sequence>MEIQSTLVIVAVALFASGTVSGEWLKVSPGNSFHDYCADGGSKLDVPHACFACRPSFLKKITPDSKFRGYLRPDDGGFALLYDSDGTQLKTATHEIDVSLPAGAKCPRVLLHSIADNLGSGVSRDLCGADYWDLPFFMYW</sequence>
<dbReference type="AlphaFoldDB" id="E6ZUZ8"/>
<accession>E6ZUZ8</accession>
<gene>
    <name evidence="2" type="ORF">sr13522</name>
</gene>
<reference evidence="2 3" key="1">
    <citation type="journal article" date="2010" name="Science">
        <title>Pathogenicity determinants in smut fungi revealed by genome comparison.</title>
        <authorList>
            <person name="Schirawski J."/>
            <person name="Mannhaupt G."/>
            <person name="Muench K."/>
            <person name="Brefort T."/>
            <person name="Schipper K."/>
            <person name="Doehlemann G."/>
            <person name="Di Stasio M."/>
            <person name="Roessel N."/>
            <person name="Mendoza-Mendoza A."/>
            <person name="Pester D."/>
            <person name="Mueller O."/>
            <person name="Winterberg B."/>
            <person name="Meyer E."/>
            <person name="Ghareeb H."/>
            <person name="Wollenberg T."/>
            <person name="Muensterkoetter M."/>
            <person name="Wong P."/>
            <person name="Walter M."/>
            <person name="Stukenbrock E."/>
            <person name="Gueldener U."/>
            <person name="Kahmann R."/>
        </authorList>
    </citation>
    <scope>NUCLEOTIDE SEQUENCE [LARGE SCALE GENOMIC DNA]</scope>
    <source>
        <strain evidence="3">SRZ2</strain>
    </source>
</reference>
<feature type="signal peptide" evidence="1">
    <location>
        <begin position="1"/>
        <end position="22"/>
    </location>
</feature>
<name>E6ZUZ8_SPORE</name>
<dbReference type="Proteomes" id="UP000008867">
    <property type="component" value="Chromosome 20"/>
</dbReference>
<dbReference type="HOGENOM" id="CLU_1817057_0_0_1"/>
<organism evidence="2 3">
    <name type="scientific">Sporisorium reilianum (strain SRZ2)</name>
    <name type="common">Maize head smut fungus</name>
    <dbReference type="NCBI Taxonomy" id="999809"/>
    <lineage>
        <taxon>Eukaryota</taxon>
        <taxon>Fungi</taxon>
        <taxon>Dikarya</taxon>
        <taxon>Basidiomycota</taxon>
        <taxon>Ustilaginomycotina</taxon>
        <taxon>Ustilaginomycetes</taxon>
        <taxon>Ustilaginales</taxon>
        <taxon>Ustilaginaceae</taxon>
        <taxon>Sporisorium</taxon>
    </lineage>
</organism>
<feature type="chain" id="PRO_5003215030" evidence="1">
    <location>
        <begin position="23"/>
        <end position="140"/>
    </location>
</feature>
<proteinExistence type="predicted"/>
<dbReference type="EMBL" id="FQ311442">
    <property type="protein sequence ID" value="CBQ71055.1"/>
    <property type="molecule type" value="Genomic_DNA"/>
</dbReference>
<protein>
    <submittedName>
        <fullName evidence="2">Conserved hypothetical Ustilaginaceae-specific protein</fullName>
    </submittedName>
</protein>
<keyword evidence="3" id="KW-1185">Reference proteome</keyword>
<keyword evidence="1" id="KW-0732">Signal</keyword>
<evidence type="ECO:0000313" key="2">
    <source>
        <dbReference type="EMBL" id="CBQ71055.1"/>
    </source>
</evidence>
<evidence type="ECO:0000313" key="3">
    <source>
        <dbReference type="Proteomes" id="UP000008867"/>
    </source>
</evidence>
<dbReference type="OrthoDB" id="2557779at2759"/>
<dbReference type="VEuPathDB" id="FungiDB:sr13522"/>
<evidence type="ECO:0000256" key="1">
    <source>
        <dbReference type="SAM" id="SignalP"/>
    </source>
</evidence>